<sequence length="184" mass="20491">MGRHLAAGRIDHAQALLREVRRIAPATSIDWAHMTANNFRYQLRQDPGPDNSLGRVKFMFPNAYSVYLHDTPHRELFEKDARAFSSGCIRVQNPLELAALLLEDQSGWDRAAIDRAVEAGTTRTVTLAQKIPVLLAYWTAWVDLEGHLQLRGDVYGRDAPIAAGLAVPFAVRRQPARKAPPSGE</sequence>
<dbReference type="InterPro" id="IPR038063">
    <property type="entry name" value="Transpep_catalytic_dom"/>
</dbReference>
<dbReference type="AlphaFoldDB" id="A0A538U338"/>
<dbReference type="GO" id="GO:0016740">
    <property type="term" value="F:transferase activity"/>
    <property type="evidence" value="ECO:0007669"/>
    <property type="project" value="UniProtKB-KW"/>
</dbReference>
<dbReference type="EMBL" id="VBPB01000235">
    <property type="protein sequence ID" value="TMQ70314.1"/>
    <property type="molecule type" value="Genomic_DNA"/>
</dbReference>
<keyword evidence="5" id="KW-0961">Cell wall biogenesis/degradation</keyword>
<dbReference type="GO" id="GO:0008360">
    <property type="term" value="P:regulation of cell shape"/>
    <property type="evidence" value="ECO:0007669"/>
    <property type="project" value="UniProtKB-KW"/>
</dbReference>
<dbReference type="Pfam" id="PF03734">
    <property type="entry name" value="YkuD"/>
    <property type="match status" value="1"/>
</dbReference>
<evidence type="ECO:0000256" key="5">
    <source>
        <dbReference type="ARBA" id="ARBA00023316"/>
    </source>
</evidence>
<dbReference type="GO" id="GO:0071555">
    <property type="term" value="P:cell wall organization"/>
    <property type="evidence" value="ECO:0007669"/>
    <property type="project" value="UniProtKB-KW"/>
</dbReference>
<protein>
    <recommendedName>
        <fullName evidence="6">L,D-TPase catalytic domain-containing protein</fullName>
    </recommendedName>
</protein>
<dbReference type="GO" id="GO:0009252">
    <property type="term" value="P:peptidoglycan biosynthetic process"/>
    <property type="evidence" value="ECO:0007669"/>
    <property type="project" value="UniProtKB-UniPathway"/>
</dbReference>
<evidence type="ECO:0000256" key="4">
    <source>
        <dbReference type="ARBA" id="ARBA00022984"/>
    </source>
</evidence>
<evidence type="ECO:0000256" key="2">
    <source>
        <dbReference type="ARBA" id="ARBA00022679"/>
    </source>
</evidence>
<evidence type="ECO:0000259" key="6">
    <source>
        <dbReference type="Pfam" id="PF03734"/>
    </source>
</evidence>
<dbReference type="InterPro" id="IPR005490">
    <property type="entry name" value="LD_TPept_cat_dom"/>
</dbReference>
<keyword evidence="4" id="KW-0573">Peptidoglycan synthesis</keyword>
<accession>A0A538U338</accession>
<proteinExistence type="predicted"/>
<organism evidence="7 8">
    <name type="scientific">Eiseniibacteriota bacterium</name>
    <dbReference type="NCBI Taxonomy" id="2212470"/>
    <lineage>
        <taxon>Bacteria</taxon>
        <taxon>Candidatus Eiseniibacteriota</taxon>
    </lineage>
</organism>
<gene>
    <name evidence="7" type="ORF">E6K81_12905</name>
</gene>
<dbReference type="Proteomes" id="UP000319771">
    <property type="component" value="Unassembled WGS sequence"/>
</dbReference>
<name>A0A538U338_UNCEI</name>
<dbReference type="UniPathway" id="UPA00219"/>
<evidence type="ECO:0000256" key="3">
    <source>
        <dbReference type="ARBA" id="ARBA00022960"/>
    </source>
</evidence>
<evidence type="ECO:0000256" key="1">
    <source>
        <dbReference type="ARBA" id="ARBA00004752"/>
    </source>
</evidence>
<keyword evidence="2" id="KW-0808">Transferase</keyword>
<comment type="caution">
    <text evidence="7">The sequence shown here is derived from an EMBL/GenBank/DDBJ whole genome shotgun (WGS) entry which is preliminary data.</text>
</comment>
<evidence type="ECO:0000313" key="8">
    <source>
        <dbReference type="Proteomes" id="UP000319771"/>
    </source>
</evidence>
<keyword evidence="3" id="KW-0133">Cell shape</keyword>
<evidence type="ECO:0000313" key="7">
    <source>
        <dbReference type="EMBL" id="TMQ70314.1"/>
    </source>
</evidence>
<dbReference type="InterPro" id="IPR052905">
    <property type="entry name" value="LD-transpeptidase_YkuD-like"/>
</dbReference>
<reference evidence="7 8" key="1">
    <citation type="journal article" date="2019" name="Nat. Microbiol.">
        <title>Mediterranean grassland soil C-N compound turnover is dependent on rainfall and depth, and is mediated by genomically divergent microorganisms.</title>
        <authorList>
            <person name="Diamond S."/>
            <person name="Andeer P.F."/>
            <person name="Li Z."/>
            <person name="Crits-Christoph A."/>
            <person name="Burstein D."/>
            <person name="Anantharaman K."/>
            <person name="Lane K.R."/>
            <person name="Thomas B.C."/>
            <person name="Pan C."/>
            <person name="Northen T.R."/>
            <person name="Banfield J.F."/>
        </authorList>
    </citation>
    <scope>NUCLEOTIDE SEQUENCE [LARGE SCALE GENOMIC DNA]</scope>
    <source>
        <strain evidence="7">WS_11</strain>
    </source>
</reference>
<feature type="domain" description="L,D-TPase catalytic" evidence="6">
    <location>
        <begin position="35"/>
        <end position="102"/>
    </location>
</feature>
<dbReference type="SUPFAM" id="SSF141523">
    <property type="entry name" value="L,D-transpeptidase catalytic domain-like"/>
    <property type="match status" value="1"/>
</dbReference>
<dbReference type="PANTHER" id="PTHR41533">
    <property type="entry name" value="L,D-TRANSPEPTIDASE HI_1667-RELATED"/>
    <property type="match status" value="1"/>
</dbReference>
<dbReference type="PANTHER" id="PTHR41533:SF2">
    <property type="entry name" value="BLR7131 PROTEIN"/>
    <property type="match status" value="1"/>
</dbReference>
<comment type="pathway">
    <text evidence="1">Cell wall biogenesis; peptidoglycan biosynthesis.</text>
</comment>
<dbReference type="CDD" id="cd16913">
    <property type="entry name" value="YkuD_like"/>
    <property type="match status" value="1"/>
</dbReference>